<comment type="caution">
    <text evidence="2">The sequence shown here is derived from an EMBL/GenBank/DDBJ whole genome shotgun (WGS) entry which is preliminary data.</text>
</comment>
<reference evidence="2" key="1">
    <citation type="submission" date="2022-07" db="EMBL/GenBank/DDBJ databases">
        <title>Genome Sequence of Agrocybe chaxingu.</title>
        <authorList>
            <person name="Buettner E."/>
        </authorList>
    </citation>
    <scope>NUCLEOTIDE SEQUENCE</scope>
    <source>
        <strain evidence="2">MP-N11</strain>
    </source>
</reference>
<dbReference type="EMBL" id="JANKHO010000351">
    <property type="protein sequence ID" value="KAJ3511072.1"/>
    <property type="molecule type" value="Genomic_DNA"/>
</dbReference>
<keyword evidence="3" id="KW-1185">Reference proteome</keyword>
<dbReference type="OrthoDB" id="3026402at2759"/>
<sequence>MAKLYILSALLVLAAQGFALPSQEAPQTVYHCGNGVDVCPGPEWTCCGPLIEGVGGTCRKLKPDEACIF</sequence>
<dbReference type="Proteomes" id="UP001148786">
    <property type="component" value="Unassembled WGS sequence"/>
</dbReference>
<dbReference type="AlphaFoldDB" id="A0A9W8K335"/>
<name>A0A9W8K335_9AGAR</name>
<evidence type="ECO:0000313" key="3">
    <source>
        <dbReference type="Proteomes" id="UP001148786"/>
    </source>
</evidence>
<keyword evidence="1" id="KW-0732">Signal</keyword>
<accession>A0A9W8K335</accession>
<feature type="signal peptide" evidence="1">
    <location>
        <begin position="1"/>
        <end position="19"/>
    </location>
</feature>
<gene>
    <name evidence="2" type="ORF">NLJ89_g4311</name>
</gene>
<evidence type="ECO:0000256" key="1">
    <source>
        <dbReference type="SAM" id="SignalP"/>
    </source>
</evidence>
<proteinExistence type="predicted"/>
<protein>
    <submittedName>
        <fullName evidence="2">Uncharacterized protein</fullName>
    </submittedName>
</protein>
<feature type="chain" id="PRO_5040986279" evidence="1">
    <location>
        <begin position="20"/>
        <end position="69"/>
    </location>
</feature>
<evidence type="ECO:0000313" key="2">
    <source>
        <dbReference type="EMBL" id="KAJ3511072.1"/>
    </source>
</evidence>
<organism evidence="2 3">
    <name type="scientific">Agrocybe chaxingu</name>
    <dbReference type="NCBI Taxonomy" id="84603"/>
    <lineage>
        <taxon>Eukaryota</taxon>
        <taxon>Fungi</taxon>
        <taxon>Dikarya</taxon>
        <taxon>Basidiomycota</taxon>
        <taxon>Agaricomycotina</taxon>
        <taxon>Agaricomycetes</taxon>
        <taxon>Agaricomycetidae</taxon>
        <taxon>Agaricales</taxon>
        <taxon>Agaricineae</taxon>
        <taxon>Strophariaceae</taxon>
        <taxon>Agrocybe</taxon>
    </lineage>
</organism>